<keyword evidence="15" id="KW-1185">Reference proteome</keyword>
<feature type="region of interest" description="Disordered" evidence="12">
    <location>
        <begin position="142"/>
        <end position="442"/>
    </location>
</feature>
<evidence type="ECO:0000256" key="5">
    <source>
        <dbReference type="ARBA" id="ARBA00022490"/>
    </source>
</evidence>
<keyword evidence="4 11" id="KW-0813">Transport</keyword>
<comment type="subcellular location">
    <subcellularLocation>
        <location evidence="11">Cytoplasm</location>
    </subcellularLocation>
    <subcellularLocation>
        <location evidence="1 11">Golgi apparatus membrane</location>
        <topology evidence="1 11">Peripheral membrane protein</topology>
        <orientation evidence="1 11">Cytoplasmic side</orientation>
    </subcellularLocation>
    <subcellularLocation>
        <location evidence="11">Cytoplasmic vesicle</location>
        <location evidence="11">COPI-coated vesicle membrane</location>
        <topology evidence="11">Peripheral membrane protein</topology>
        <orientation evidence="11">Cytoplasmic side</orientation>
    </subcellularLocation>
</comment>
<comment type="function">
    <text evidence="11">The coatomer is a cytosolic protein complex that binds to dilysine motifs and reversibly associates with Golgi non-clathrin-coated vesicles, which further mediate biosynthetic protein transport from the ER, via the Golgi up to the trans Golgi network.</text>
</comment>
<keyword evidence="10" id="KW-0968">Cytoplasmic vesicle</keyword>
<keyword evidence="9 11" id="KW-0472">Membrane</keyword>
<dbReference type="CDD" id="cd09254">
    <property type="entry name" value="AP_delta-COPI_MHD"/>
    <property type="match status" value="1"/>
</dbReference>
<dbReference type="Gene3D" id="2.60.40.1170">
    <property type="entry name" value="Mu homology domain, subdomain B"/>
    <property type="match status" value="2"/>
</dbReference>
<feature type="compositionally biased region" description="Basic and acidic residues" evidence="12">
    <location>
        <begin position="142"/>
        <end position="152"/>
    </location>
</feature>
<dbReference type="InterPro" id="IPR028565">
    <property type="entry name" value="MHD"/>
</dbReference>
<dbReference type="Pfam" id="PF01217">
    <property type="entry name" value="Clat_adaptor_s"/>
    <property type="match status" value="1"/>
</dbReference>
<dbReference type="FunFam" id="3.30.450.60:FF:000003">
    <property type="entry name" value="Coatomer subunit delta"/>
    <property type="match status" value="1"/>
</dbReference>
<name>A0AAF0JF52_9BASI</name>
<evidence type="ECO:0000256" key="9">
    <source>
        <dbReference type="ARBA" id="ARBA00023136"/>
    </source>
</evidence>
<dbReference type="GO" id="GO:0051645">
    <property type="term" value="P:Golgi localization"/>
    <property type="evidence" value="ECO:0007669"/>
    <property type="project" value="TreeGrafter"/>
</dbReference>
<feature type="region of interest" description="Disordered" evidence="12">
    <location>
        <begin position="460"/>
        <end position="556"/>
    </location>
</feature>
<evidence type="ECO:0000313" key="15">
    <source>
        <dbReference type="Proteomes" id="UP001214628"/>
    </source>
</evidence>
<dbReference type="Pfam" id="PF00928">
    <property type="entry name" value="Adap_comp_sub"/>
    <property type="match status" value="1"/>
</dbReference>
<evidence type="ECO:0000256" key="7">
    <source>
        <dbReference type="ARBA" id="ARBA00022927"/>
    </source>
</evidence>
<sequence length="918" mass="100394">MPGARIEALLASFPKLIQSNSQHTFVETDSVRYVYQPLEDLYMIVITTKNSNILQDIDTLHLLARAVSNQSHSLDEHDILLSCFEILEAFDEIVSLGYRENVSLAQVQTMLEMDSHEERIHEIIERNKELEAKEELKRRARQLEMQRRDASRRQGTSSGFGSSDGYQGIPKNYDTPAPTAPVHAMPDAPTGTPSVPFKGKGMQLGKKPKSAALLGQAKPVKITSDAAKPAQMQPRSPAIPSKHAQSTVPKPVSKPAPHAQPKQFAPNPLEKSPSKPTSAQTSSLPEPRNVDQSMSWDKVVEPNSSTDPLAEVSATEAPLRDSRSESTLIQHQDHISDPYADQLTYQDEEQDTADIQPRSPTPPESDPPMLDPYATDSASNPAMTNFDDAQRTDYDIQPADNAGSQQWDFAQGEPTESVDDPYASLQTPLQSQDPLDSPAVPLSSIVPEHHLSEDLMNHDFFPNEAQEPNPTQMNQVNGLETSTNELFDSEPLNRYADSDPFASLNQFGEAPPSIDALLSEQQEPSASVPEPPIAESTHADLLQANDQYHTEAMRPNEADLLNQSGVGLGSEPATEPSAIAAPIEIQTEETSGVPPVTEVQSMTEVPPVTEILPVPKVPSVPETPAVSEASIAPEVAREPVPTPAAASVSEEILQEKPAPSEQPTLESLHSAPSVEFLAKERVSLTSNREGGLDSMEIKGDLMLKIHDANYARLAIDVAAIDQFGNAEIQYRTHPHVDKQAWASEHRITLRDPRRPFPLNQQVGILRWRAITKDEAQRPLGISVWLSPMEEGACEVNVEYELERHDLTLSDVSIVIPIPANVEPDLAEPESGSVTFDSESSRVIWQLPTVSSMNSTASFECVVPSGAENVDCLFPVSASFSTNHTLSDVLIKEVHTTDSGSPVPFQSQAQLTTDNYLVH</sequence>
<gene>
    <name evidence="14" type="primary">RET2</name>
    <name evidence="14" type="ORF">MPSI1_003413</name>
</gene>
<evidence type="ECO:0000313" key="14">
    <source>
        <dbReference type="EMBL" id="WFD44742.1"/>
    </source>
</evidence>
<feature type="domain" description="MHD" evidence="13">
    <location>
        <begin position="671"/>
        <end position="918"/>
    </location>
</feature>
<dbReference type="PROSITE" id="PS51072">
    <property type="entry name" value="MHD"/>
    <property type="match status" value="1"/>
</dbReference>
<evidence type="ECO:0000256" key="3">
    <source>
        <dbReference type="ARBA" id="ARBA00011775"/>
    </source>
</evidence>
<keyword evidence="8 11" id="KW-0333">Golgi apparatus</keyword>
<dbReference type="GO" id="GO:0030126">
    <property type="term" value="C:COPI vesicle coat"/>
    <property type="evidence" value="ECO:0007669"/>
    <property type="project" value="UniProtKB-UniRule"/>
</dbReference>
<proteinExistence type="inferred from homology"/>
<feature type="compositionally biased region" description="Polar residues" evidence="12">
    <location>
        <begin position="153"/>
        <end position="165"/>
    </location>
</feature>
<evidence type="ECO:0000256" key="4">
    <source>
        <dbReference type="ARBA" id="ARBA00022448"/>
    </source>
</evidence>
<evidence type="ECO:0000256" key="10">
    <source>
        <dbReference type="ARBA" id="ARBA00023329"/>
    </source>
</evidence>
<evidence type="ECO:0000256" key="12">
    <source>
        <dbReference type="SAM" id="MobiDB-lite"/>
    </source>
</evidence>
<dbReference type="InterPro" id="IPR022775">
    <property type="entry name" value="AP_mu_sigma_su"/>
</dbReference>
<feature type="region of interest" description="Disordered" evidence="12">
    <location>
        <begin position="636"/>
        <end position="667"/>
    </location>
</feature>
<dbReference type="SUPFAM" id="SSF49447">
    <property type="entry name" value="Second domain of Mu2 adaptin subunit (ap50) of ap2 adaptor"/>
    <property type="match status" value="1"/>
</dbReference>
<reference evidence="14" key="1">
    <citation type="submission" date="2023-02" db="EMBL/GenBank/DDBJ databases">
        <title>Mating type loci evolution in Malassezia.</title>
        <authorList>
            <person name="Coelho M.A."/>
        </authorList>
    </citation>
    <scope>NUCLEOTIDE SEQUENCE</scope>
    <source>
        <strain evidence="14">CBS 14136</strain>
    </source>
</reference>
<dbReference type="GO" id="GO:0006890">
    <property type="term" value="P:retrograde vesicle-mediated transport, Golgi to endoplasmic reticulum"/>
    <property type="evidence" value="ECO:0007669"/>
    <property type="project" value="UniProtKB-UniRule"/>
</dbReference>
<dbReference type="Proteomes" id="UP001214628">
    <property type="component" value="Chromosome 5"/>
</dbReference>
<evidence type="ECO:0000256" key="6">
    <source>
        <dbReference type="ARBA" id="ARBA00022892"/>
    </source>
</evidence>
<dbReference type="InterPro" id="IPR027059">
    <property type="entry name" value="Coatomer_dsu"/>
</dbReference>
<evidence type="ECO:0000256" key="11">
    <source>
        <dbReference type="RuleBase" id="RU366052"/>
    </source>
</evidence>
<evidence type="ECO:0000259" key="13">
    <source>
        <dbReference type="PROSITE" id="PS51072"/>
    </source>
</evidence>
<dbReference type="InterPro" id="IPR036168">
    <property type="entry name" value="AP2_Mu_C_sf"/>
</dbReference>
<dbReference type="CDD" id="cd14830">
    <property type="entry name" value="Delta_COP_N"/>
    <property type="match status" value="1"/>
</dbReference>
<protein>
    <recommendedName>
        <fullName evidence="11">Coatomer subunit delta</fullName>
    </recommendedName>
</protein>
<dbReference type="PANTHER" id="PTHR10121">
    <property type="entry name" value="COATOMER SUBUNIT DELTA"/>
    <property type="match status" value="1"/>
</dbReference>
<feature type="compositionally biased region" description="Polar residues" evidence="12">
    <location>
        <begin position="424"/>
        <end position="434"/>
    </location>
</feature>
<comment type="similarity">
    <text evidence="2 11">Belongs to the adaptor complexes medium subunit family. Delta-COP subfamily.</text>
</comment>
<feature type="compositionally biased region" description="Polar residues" evidence="12">
    <location>
        <begin position="274"/>
        <end position="295"/>
    </location>
</feature>
<dbReference type="GO" id="GO:0015031">
    <property type="term" value="P:protein transport"/>
    <property type="evidence" value="ECO:0007669"/>
    <property type="project" value="UniProtKB-KW"/>
</dbReference>
<evidence type="ECO:0000256" key="1">
    <source>
        <dbReference type="ARBA" id="ARBA00004255"/>
    </source>
</evidence>
<dbReference type="InterPro" id="IPR011012">
    <property type="entry name" value="Longin-like_dom_sf"/>
</dbReference>
<feature type="compositionally biased region" description="Pro residues" evidence="12">
    <location>
        <begin position="359"/>
        <end position="370"/>
    </location>
</feature>
<keyword evidence="7 11" id="KW-0653">Protein transport</keyword>
<dbReference type="AlphaFoldDB" id="A0AAF0JF52"/>
<dbReference type="GO" id="GO:0000139">
    <property type="term" value="C:Golgi membrane"/>
    <property type="evidence" value="ECO:0007669"/>
    <property type="project" value="UniProtKB-SubCell"/>
</dbReference>
<dbReference type="EMBL" id="CP118379">
    <property type="protein sequence ID" value="WFD44742.1"/>
    <property type="molecule type" value="Genomic_DNA"/>
</dbReference>
<feature type="compositionally biased region" description="Polar residues" evidence="12">
    <location>
        <begin position="466"/>
        <end position="486"/>
    </location>
</feature>
<organism evidence="14 15">
    <name type="scientific">Malassezia psittaci</name>
    <dbReference type="NCBI Taxonomy" id="1821823"/>
    <lineage>
        <taxon>Eukaryota</taxon>
        <taxon>Fungi</taxon>
        <taxon>Dikarya</taxon>
        <taxon>Basidiomycota</taxon>
        <taxon>Ustilaginomycotina</taxon>
        <taxon>Malasseziomycetes</taxon>
        <taxon>Malasseziales</taxon>
        <taxon>Malasseziaceae</taxon>
        <taxon>Malassezia</taxon>
    </lineage>
</organism>
<keyword evidence="5 11" id="KW-0963">Cytoplasm</keyword>
<keyword evidence="6 11" id="KW-0931">ER-Golgi transport</keyword>
<accession>A0AAF0JF52</accession>
<comment type="subunit">
    <text evidence="3 11">Oligomeric complex that consists of at least the alpha, beta, beta', gamma, delta, epsilon and zeta subunits.</text>
</comment>
<dbReference type="SUPFAM" id="SSF64356">
    <property type="entry name" value="SNARE-like"/>
    <property type="match status" value="1"/>
</dbReference>
<dbReference type="GO" id="GO:0006888">
    <property type="term" value="P:endoplasmic reticulum to Golgi vesicle-mediated transport"/>
    <property type="evidence" value="ECO:0007669"/>
    <property type="project" value="TreeGrafter"/>
</dbReference>
<dbReference type="Gene3D" id="3.30.450.60">
    <property type="match status" value="1"/>
</dbReference>
<evidence type="ECO:0000256" key="2">
    <source>
        <dbReference type="ARBA" id="ARBA00010516"/>
    </source>
</evidence>
<evidence type="ECO:0000256" key="8">
    <source>
        <dbReference type="ARBA" id="ARBA00023034"/>
    </source>
</evidence>
<dbReference type="PANTHER" id="PTHR10121:SF0">
    <property type="entry name" value="COATOMER SUBUNIT DELTA"/>
    <property type="match status" value="1"/>
</dbReference>